<protein>
    <submittedName>
        <fullName evidence="2">Uncharacterized protein</fullName>
    </submittedName>
</protein>
<comment type="caution">
    <text evidence="2">The sequence shown here is derived from an EMBL/GenBank/DDBJ whole genome shotgun (WGS) entry which is preliminary data.</text>
</comment>
<gene>
    <name evidence="2" type="ORF">BG015_008243</name>
</gene>
<keyword evidence="3" id="KW-1185">Reference proteome</keyword>
<name>A0A9P5VAP0_9FUNG</name>
<dbReference type="Proteomes" id="UP000748756">
    <property type="component" value="Unassembled WGS sequence"/>
</dbReference>
<feature type="compositionally biased region" description="Basic and acidic residues" evidence="1">
    <location>
        <begin position="174"/>
        <end position="188"/>
    </location>
</feature>
<proteinExistence type="predicted"/>
<organism evidence="2 3">
    <name type="scientific">Linnemannia schmuckeri</name>
    <dbReference type="NCBI Taxonomy" id="64567"/>
    <lineage>
        <taxon>Eukaryota</taxon>
        <taxon>Fungi</taxon>
        <taxon>Fungi incertae sedis</taxon>
        <taxon>Mucoromycota</taxon>
        <taxon>Mortierellomycotina</taxon>
        <taxon>Mortierellomycetes</taxon>
        <taxon>Mortierellales</taxon>
        <taxon>Mortierellaceae</taxon>
        <taxon>Linnemannia</taxon>
    </lineage>
</organism>
<accession>A0A9P5VAP0</accession>
<dbReference type="EMBL" id="JAAAUQ010000470">
    <property type="protein sequence ID" value="KAF9149951.1"/>
    <property type="molecule type" value="Genomic_DNA"/>
</dbReference>
<feature type="region of interest" description="Disordered" evidence="1">
    <location>
        <begin position="541"/>
        <end position="600"/>
    </location>
</feature>
<evidence type="ECO:0000313" key="2">
    <source>
        <dbReference type="EMBL" id="KAF9149951.1"/>
    </source>
</evidence>
<evidence type="ECO:0000256" key="1">
    <source>
        <dbReference type="SAM" id="MobiDB-lite"/>
    </source>
</evidence>
<reference evidence="2" key="1">
    <citation type="journal article" date="2020" name="Fungal Divers.">
        <title>Resolving the Mortierellaceae phylogeny through synthesis of multi-gene phylogenetics and phylogenomics.</title>
        <authorList>
            <person name="Vandepol N."/>
            <person name="Liber J."/>
            <person name="Desiro A."/>
            <person name="Na H."/>
            <person name="Kennedy M."/>
            <person name="Barry K."/>
            <person name="Grigoriev I.V."/>
            <person name="Miller A.N."/>
            <person name="O'Donnell K."/>
            <person name="Stajich J.E."/>
            <person name="Bonito G."/>
        </authorList>
    </citation>
    <scope>NUCLEOTIDE SEQUENCE</scope>
    <source>
        <strain evidence="2">NRRL 6426</strain>
    </source>
</reference>
<dbReference type="OrthoDB" id="2434075at2759"/>
<evidence type="ECO:0000313" key="3">
    <source>
        <dbReference type="Proteomes" id="UP000748756"/>
    </source>
</evidence>
<dbReference type="AlphaFoldDB" id="A0A9P5VAP0"/>
<feature type="region of interest" description="Disordered" evidence="1">
    <location>
        <begin position="168"/>
        <end position="237"/>
    </location>
</feature>
<sequence>MVSLVLLILAPVLILTAVIIAGVALFTPGPSKPKPKILLTLTTPVIPTSKVIFTTQILPEKEKITASLIPSNIVTTKPIHPIVDNIPPMSLSSAVVTTAFQIPKIVTATSRVPRGVTTISRDPEAVTTTFRIPEVVTTESTAPPPPPVAVATTTTVAKKVPIPAFAPAVPSDANIKEKNKDDKDRKSDEEEEEDCEDDEESGEDCENDEEEEEEDESSNINGISGIQADDASDSRHVETVKYKSGFRTRKNGQVVDARAKFVNKKKSVVVEELQKRINEIVKEQSVPFETELARIMADLLDSRNAAEYQDVLSHIGTTQQEGSDSIANDSNSDKDAVTQTALYAQADGAAPASGLSPRELLNTLLQPFIIQFRTDVRNTTSPSINDNDGYAKKAAQDDITATTHPDGVHFADLYDLNTAALAIDCLKTHFGRLTIALGKLFVDRFAAAREFLLKQVGALAGIPRFLVPFSDKENKDTVAVTLDDASSSEAEKERIERSGAFAQWLVDSMVHEIQLAVEQDQDLASGGRRNIAAVANLPDTEEMAQVQSKEVEASHPPTEAGAAAREPSQPGSDLGEAPTRSDNSCTHGREESISMSMRVQ</sequence>
<feature type="compositionally biased region" description="Acidic residues" evidence="1">
    <location>
        <begin position="189"/>
        <end position="217"/>
    </location>
</feature>